<dbReference type="InterPro" id="IPR013783">
    <property type="entry name" value="Ig-like_fold"/>
</dbReference>
<evidence type="ECO:0000313" key="14">
    <source>
        <dbReference type="EMBL" id="CAA9489518.1"/>
    </source>
</evidence>
<comment type="pathway">
    <text evidence="2">Glycan biosynthesis; trehalose biosynthesis.</text>
</comment>
<keyword evidence="7 14" id="KW-0378">Hydrolase</keyword>
<evidence type="ECO:0000256" key="10">
    <source>
        <dbReference type="ARBA" id="ARBA00034013"/>
    </source>
</evidence>
<dbReference type="Gene3D" id="3.20.20.80">
    <property type="entry name" value="Glycosidases"/>
    <property type="match status" value="1"/>
</dbReference>
<evidence type="ECO:0000256" key="5">
    <source>
        <dbReference type="ARBA" id="ARBA00015938"/>
    </source>
</evidence>
<evidence type="ECO:0000256" key="9">
    <source>
        <dbReference type="ARBA" id="ARBA00023295"/>
    </source>
</evidence>
<proteinExistence type="inferred from homology"/>
<evidence type="ECO:0000256" key="4">
    <source>
        <dbReference type="ARBA" id="ARBA00012268"/>
    </source>
</evidence>
<accession>A0A6J4S9C2</accession>
<dbReference type="EC" id="3.2.1.141" evidence="4 11"/>
<feature type="compositionally biased region" description="Basic and acidic residues" evidence="12">
    <location>
        <begin position="494"/>
        <end position="507"/>
    </location>
</feature>
<evidence type="ECO:0000256" key="11">
    <source>
        <dbReference type="NCBIfam" id="TIGR02402"/>
    </source>
</evidence>
<dbReference type="EMBL" id="CADCVI010000223">
    <property type="protein sequence ID" value="CAA9489518.1"/>
    <property type="molecule type" value="Genomic_DNA"/>
</dbReference>
<comment type="similarity">
    <text evidence="3">Belongs to the glycosyl hydrolase 13 family.</text>
</comment>
<evidence type="ECO:0000256" key="8">
    <source>
        <dbReference type="ARBA" id="ARBA00023277"/>
    </source>
</evidence>
<evidence type="ECO:0000256" key="7">
    <source>
        <dbReference type="ARBA" id="ARBA00022801"/>
    </source>
</evidence>
<evidence type="ECO:0000256" key="1">
    <source>
        <dbReference type="ARBA" id="ARBA00004496"/>
    </source>
</evidence>
<evidence type="ECO:0000256" key="2">
    <source>
        <dbReference type="ARBA" id="ARBA00005199"/>
    </source>
</evidence>
<dbReference type="Gene3D" id="2.60.40.10">
    <property type="entry name" value="Immunoglobulins"/>
    <property type="match status" value="1"/>
</dbReference>
<dbReference type="Pfam" id="PF00128">
    <property type="entry name" value="Alpha-amylase"/>
    <property type="match status" value="1"/>
</dbReference>
<keyword evidence="8" id="KW-0119">Carbohydrate metabolism</keyword>
<dbReference type="AlphaFoldDB" id="A0A6J4S9C2"/>
<evidence type="ECO:0000259" key="13">
    <source>
        <dbReference type="SMART" id="SM00642"/>
    </source>
</evidence>
<gene>
    <name evidence="14" type="ORF">AVDCRST_MAG25-3283</name>
</gene>
<dbReference type="NCBIfam" id="TIGR02402">
    <property type="entry name" value="trehalose_TreZ"/>
    <property type="match status" value="1"/>
</dbReference>
<dbReference type="PANTHER" id="PTHR43651">
    <property type="entry name" value="1,4-ALPHA-GLUCAN-BRANCHING ENZYME"/>
    <property type="match status" value="1"/>
</dbReference>
<dbReference type="SUPFAM" id="SSF81296">
    <property type="entry name" value="E set domains"/>
    <property type="match status" value="1"/>
</dbReference>
<comment type="subcellular location">
    <subcellularLocation>
        <location evidence="1">Cytoplasm</location>
    </subcellularLocation>
</comment>
<dbReference type="SUPFAM" id="SSF51445">
    <property type="entry name" value="(Trans)glycosidases"/>
    <property type="match status" value="1"/>
</dbReference>
<evidence type="ECO:0000256" key="6">
    <source>
        <dbReference type="ARBA" id="ARBA00022490"/>
    </source>
</evidence>
<dbReference type="CDD" id="cd11325">
    <property type="entry name" value="AmyAc_GTHase"/>
    <property type="match status" value="1"/>
</dbReference>
<dbReference type="SMART" id="SM00642">
    <property type="entry name" value="Aamy"/>
    <property type="match status" value="1"/>
</dbReference>
<dbReference type="GO" id="GO:0005737">
    <property type="term" value="C:cytoplasm"/>
    <property type="evidence" value="ECO:0007669"/>
    <property type="project" value="UniProtKB-SubCell"/>
</dbReference>
<dbReference type="CDD" id="cd02853">
    <property type="entry name" value="E_set_MTHase_like_N"/>
    <property type="match status" value="1"/>
</dbReference>
<keyword evidence="9 14" id="KW-0326">Glycosidase</keyword>
<dbReference type="InterPro" id="IPR044901">
    <property type="entry name" value="Trehalose_TreZ_E-set_sf"/>
</dbReference>
<evidence type="ECO:0000256" key="3">
    <source>
        <dbReference type="ARBA" id="ARBA00008061"/>
    </source>
</evidence>
<dbReference type="Gene3D" id="1.10.10.760">
    <property type="entry name" value="E-set domains of sugar-utilizing enzymes"/>
    <property type="match status" value="1"/>
</dbReference>
<feature type="domain" description="Glycosyl hydrolase family 13 catalytic" evidence="13">
    <location>
        <begin position="90"/>
        <end position="465"/>
    </location>
</feature>
<dbReference type="PANTHER" id="PTHR43651:SF11">
    <property type="entry name" value="MALTO-OLIGOSYLTREHALOSE TREHALOHYDROLASE"/>
    <property type="match status" value="1"/>
</dbReference>
<dbReference type="Pfam" id="PF02922">
    <property type="entry name" value="CBM_48"/>
    <property type="match status" value="1"/>
</dbReference>
<keyword evidence="6" id="KW-0963">Cytoplasm</keyword>
<dbReference type="InterPro" id="IPR004193">
    <property type="entry name" value="Glyco_hydro_13_N"/>
</dbReference>
<evidence type="ECO:0000256" key="12">
    <source>
        <dbReference type="SAM" id="MobiDB-lite"/>
    </source>
</evidence>
<comment type="catalytic activity">
    <reaction evidence="10">
        <text>hydrolysis of (1-&gt;4)-alpha-D-glucosidic linkage in 4-alpha-D-[(1-&gt;4)-alpha-D-glucanosyl]n trehalose to yield trehalose and (1-&gt;4)-alpha-D-glucan.</text>
        <dbReference type="EC" id="3.2.1.141"/>
    </reaction>
</comment>
<dbReference type="InterPro" id="IPR017853">
    <property type="entry name" value="GH"/>
</dbReference>
<dbReference type="InterPro" id="IPR014756">
    <property type="entry name" value="Ig_E-set"/>
</dbReference>
<organism evidence="14">
    <name type="scientific">uncultured Rubrobacteraceae bacterium</name>
    <dbReference type="NCBI Taxonomy" id="349277"/>
    <lineage>
        <taxon>Bacteria</taxon>
        <taxon>Bacillati</taxon>
        <taxon>Actinomycetota</taxon>
        <taxon>Rubrobacteria</taxon>
        <taxon>Rubrobacterales</taxon>
        <taxon>Rubrobacteraceae</taxon>
        <taxon>environmental samples</taxon>
    </lineage>
</organism>
<feature type="region of interest" description="Disordered" evidence="12">
    <location>
        <begin position="471"/>
        <end position="507"/>
    </location>
</feature>
<dbReference type="UniPathway" id="UPA00299"/>
<feature type="non-terminal residue" evidence="14">
    <location>
        <position position="507"/>
    </location>
</feature>
<reference evidence="14" key="1">
    <citation type="submission" date="2020-02" db="EMBL/GenBank/DDBJ databases">
        <authorList>
            <person name="Meier V. D."/>
        </authorList>
    </citation>
    <scope>NUCLEOTIDE SEQUENCE</scope>
    <source>
        <strain evidence="14">AVDCRST_MAG25</strain>
    </source>
</reference>
<protein>
    <recommendedName>
        <fullName evidence="5 11">Malto-oligosyltrehalose trehalohydrolase</fullName>
        <ecNumber evidence="4 11">3.2.1.141</ecNumber>
    </recommendedName>
</protein>
<dbReference type="GO" id="GO:0005992">
    <property type="term" value="P:trehalose biosynthetic process"/>
    <property type="evidence" value="ECO:0007669"/>
    <property type="project" value="UniProtKB-UniRule"/>
</dbReference>
<name>A0A6J4S9C2_9ACTN</name>
<sequence length="507" mass="56190">MRHRHEMPFGANLLGDGRARFALWAPDAGSVDLVLRGETVPMSRGEDGLFEAEAGAAHGDLYRYRIDGEGEVPDPASRYQPEDVHGPSMVVDPERFEWDDEGWTGRPWEETVLYELHVGTFSPEGTFAGAEARLDYLAELGVTAVQIMPLSDFPGGRNWGYDGVLPYAPDSSYGTPEELKSLVAAAHARGLQVFLDVVYNHFGPDGNYLHVYAKSFFTERHETPWGAGINYDGDGSPFVRGFFAHNALYWLEEYRFDGLRFDAVHAIKDDSDTHFLEELSGRVRTGPGRDRHVHLVLENEGNNASYLRPGDGGSPLYDAQWDDDYHNSLHVVLTGEDVSYYADYADAPVQRFGRCLAEGFTYQGETSPNKGEVRGEPSGDLAPTAFVSFLQNHDQVGNRAFGDRIPALARPEAVAAAAAVYLVSPQVPMLFMGEEWDASTPFLFFCDFGEDLAPLVTEGRRAEFAKFPAFSDPETRDSIPDPGAEETFRSSALKWDERDGPGHAERL</sequence>
<dbReference type="InterPro" id="IPR006047">
    <property type="entry name" value="GH13_cat_dom"/>
</dbReference>
<dbReference type="GO" id="GO:0033942">
    <property type="term" value="F:4-alpha-D-(1-&gt;4)-alpha-D-glucanotrehalose trehalohydrolase activity"/>
    <property type="evidence" value="ECO:0007669"/>
    <property type="project" value="UniProtKB-EC"/>
</dbReference>
<dbReference type="InterPro" id="IPR012768">
    <property type="entry name" value="Trehalose_TreZ"/>
</dbReference>